<dbReference type="SUPFAM" id="SSF46785">
    <property type="entry name" value="Winged helix' DNA-binding domain"/>
    <property type="match status" value="1"/>
</dbReference>
<dbReference type="InterPro" id="IPR036390">
    <property type="entry name" value="WH_DNA-bd_sf"/>
</dbReference>
<feature type="domain" description="HTH lysR-type" evidence="5">
    <location>
        <begin position="1"/>
        <end position="59"/>
    </location>
</feature>
<dbReference type="Pfam" id="PF00126">
    <property type="entry name" value="HTH_1"/>
    <property type="match status" value="1"/>
</dbReference>
<evidence type="ECO:0000256" key="3">
    <source>
        <dbReference type="ARBA" id="ARBA00023125"/>
    </source>
</evidence>
<dbReference type="Proteomes" id="UP000619479">
    <property type="component" value="Unassembled WGS sequence"/>
</dbReference>
<comment type="similarity">
    <text evidence="1">Belongs to the LysR transcriptional regulatory family.</text>
</comment>
<evidence type="ECO:0000313" key="6">
    <source>
        <dbReference type="EMBL" id="GID64675.1"/>
    </source>
</evidence>
<dbReference type="GO" id="GO:0003677">
    <property type="term" value="F:DNA binding"/>
    <property type="evidence" value="ECO:0007669"/>
    <property type="project" value="UniProtKB-KW"/>
</dbReference>
<dbReference type="InterPro" id="IPR036388">
    <property type="entry name" value="WH-like_DNA-bd_sf"/>
</dbReference>
<dbReference type="FunFam" id="1.10.10.10:FF:000001">
    <property type="entry name" value="LysR family transcriptional regulator"/>
    <property type="match status" value="1"/>
</dbReference>
<name>A0A919IME3_9ACTN</name>
<evidence type="ECO:0000259" key="5">
    <source>
        <dbReference type="PROSITE" id="PS50931"/>
    </source>
</evidence>
<comment type="caution">
    <text evidence="6">The sequence shown here is derived from an EMBL/GenBank/DDBJ whole genome shotgun (WGS) entry which is preliminary data.</text>
</comment>
<gene>
    <name evidence="6" type="ORF">Acy02nite_25560</name>
</gene>
<dbReference type="Gene3D" id="3.40.190.10">
    <property type="entry name" value="Periplasmic binding protein-like II"/>
    <property type="match status" value="2"/>
</dbReference>
<dbReference type="RefSeq" id="WP_203740176.1">
    <property type="nucleotide sequence ID" value="NZ_BAAAUC010000048.1"/>
</dbReference>
<protein>
    <submittedName>
        <fullName evidence="6">LysR family transcriptional regulator</fullName>
    </submittedName>
</protein>
<dbReference type="PROSITE" id="PS50931">
    <property type="entry name" value="HTH_LYSR"/>
    <property type="match status" value="1"/>
</dbReference>
<keyword evidence="3" id="KW-0238">DNA-binding</keyword>
<evidence type="ECO:0000256" key="1">
    <source>
        <dbReference type="ARBA" id="ARBA00009437"/>
    </source>
</evidence>
<keyword evidence="2" id="KW-0805">Transcription regulation</keyword>
<dbReference type="GO" id="GO:0003700">
    <property type="term" value="F:DNA-binding transcription factor activity"/>
    <property type="evidence" value="ECO:0007669"/>
    <property type="project" value="InterPro"/>
</dbReference>
<dbReference type="SUPFAM" id="SSF53850">
    <property type="entry name" value="Periplasmic binding protein-like II"/>
    <property type="match status" value="1"/>
</dbReference>
<reference evidence="6" key="1">
    <citation type="submission" date="2021-01" db="EMBL/GenBank/DDBJ databases">
        <title>Whole genome shotgun sequence of Actinoplanes cyaneus NBRC 14990.</title>
        <authorList>
            <person name="Komaki H."/>
            <person name="Tamura T."/>
        </authorList>
    </citation>
    <scope>NUCLEOTIDE SEQUENCE</scope>
    <source>
        <strain evidence="6">NBRC 14990</strain>
    </source>
</reference>
<dbReference type="Gene3D" id="1.10.10.10">
    <property type="entry name" value="Winged helix-like DNA-binding domain superfamily/Winged helix DNA-binding domain"/>
    <property type="match status" value="1"/>
</dbReference>
<evidence type="ECO:0000313" key="7">
    <source>
        <dbReference type="Proteomes" id="UP000619479"/>
    </source>
</evidence>
<dbReference type="EMBL" id="BOMH01000018">
    <property type="protein sequence ID" value="GID64675.1"/>
    <property type="molecule type" value="Genomic_DNA"/>
</dbReference>
<sequence>MLERHELEAFLTLAEELHFGRTAARLHVTPTRVSQTIRKLERRIGAPLFDRTSRRVVLTPIGRILLDEVRPAWAGVTAGVQRAIGAAHGGTGTLTAGFVSAGGSQLLTRIADHFRTRRPGWEVELREARLGGGAEAVREMGLDVLLAPYPVAGAGLVAGGVLIREARWWAVPADAADVAGLPRVPAGGTTISEVLTRVGAGHGVFAVGSHVRRYYARPDVAYLPGEYGETVEWGLAWRGDAPAGVPAFNQAALDLLGRSVPDGPGAAGAWRELDAG</sequence>
<proteinExistence type="inferred from homology"/>
<dbReference type="InterPro" id="IPR000847">
    <property type="entry name" value="LysR_HTH_N"/>
</dbReference>
<keyword evidence="4" id="KW-0804">Transcription</keyword>
<keyword evidence="7" id="KW-1185">Reference proteome</keyword>
<dbReference type="AlphaFoldDB" id="A0A919IME3"/>
<organism evidence="6 7">
    <name type="scientific">Actinoplanes cyaneus</name>
    <dbReference type="NCBI Taxonomy" id="52696"/>
    <lineage>
        <taxon>Bacteria</taxon>
        <taxon>Bacillati</taxon>
        <taxon>Actinomycetota</taxon>
        <taxon>Actinomycetes</taxon>
        <taxon>Micromonosporales</taxon>
        <taxon>Micromonosporaceae</taxon>
        <taxon>Actinoplanes</taxon>
    </lineage>
</organism>
<dbReference type="GO" id="GO:0032993">
    <property type="term" value="C:protein-DNA complex"/>
    <property type="evidence" value="ECO:0007669"/>
    <property type="project" value="TreeGrafter"/>
</dbReference>
<dbReference type="PANTHER" id="PTHR30346:SF0">
    <property type="entry name" value="HCA OPERON TRANSCRIPTIONAL ACTIVATOR HCAR"/>
    <property type="match status" value="1"/>
</dbReference>
<accession>A0A919IME3</accession>
<dbReference type="PANTHER" id="PTHR30346">
    <property type="entry name" value="TRANSCRIPTIONAL DUAL REGULATOR HCAR-RELATED"/>
    <property type="match status" value="1"/>
</dbReference>
<evidence type="ECO:0000256" key="4">
    <source>
        <dbReference type="ARBA" id="ARBA00023163"/>
    </source>
</evidence>
<evidence type="ECO:0000256" key="2">
    <source>
        <dbReference type="ARBA" id="ARBA00023015"/>
    </source>
</evidence>